<evidence type="ECO:0008006" key="4">
    <source>
        <dbReference type="Google" id="ProtNLM"/>
    </source>
</evidence>
<dbReference type="Proteomes" id="UP000233551">
    <property type="component" value="Unassembled WGS sequence"/>
</dbReference>
<dbReference type="PANTHER" id="PTHR33240">
    <property type="entry name" value="OS08G0508500 PROTEIN"/>
    <property type="match status" value="1"/>
</dbReference>
<accession>A0A2I0I5N8</accession>
<evidence type="ECO:0000256" key="1">
    <source>
        <dbReference type="SAM" id="SignalP"/>
    </source>
</evidence>
<sequence>MKWRGRMTILLLVDRTLTKELLKVMVDNGTVMNVMPTSTMAKLNCTDEDLVKMGVTITDFKGAVTSARGILWADIKVGSRVITLAFFVVDVLTSYSALLGQNWIHVAKCIPSSLHQKLILWTGRASEVVLTEPRPFAINSLVSRENCQIGSALDVFQS</sequence>
<gene>
    <name evidence="2" type="ORF">CRG98_040354</name>
</gene>
<feature type="signal peptide" evidence="1">
    <location>
        <begin position="1"/>
        <end position="18"/>
    </location>
</feature>
<keyword evidence="3" id="KW-1185">Reference proteome</keyword>
<organism evidence="2 3">
    <name type="scientific">Punica granatum</name>
    <name type="common">Pomegranate</name>
    <dbReference type="NCBI Taxonomy" id="22663"/>
    <lineage>
        <taxon>Eukaryota</taxon>
        <taxon>Viridiplantae</taxon>
        <taxon>Streptophyta</taxon>
        <taxon>Embryophyta</taxon>
        <taxon>Tracheophyta</taxon>
        <taxon>Spermatophyta</taxon>
        <taxon>Magnoliopsida</taxon>
        <taxon>eudicotyledons</taxon>
        <taxon>Gunneridae</taxon>
        <taxon>Pentapetalae</taxon>
        <taxon>rosids</taxon>
        <taxon>malvids</taxon>
        <taxon>Myrtales</taxon>
        <taxon>Lythraceae</taxon>
        <taxon>Punica</taxon>
    </lineage>
</organism>
<protein>
    <recommendedName>
        <fullName evidence="4">Aspartic peptidase DDI1-type domain-containing protein</fullName>
    </recommendedName>
</protein>
<reference evidence="2 3" key="1">
    <citation type="submission" date="2017-11" db="EMBL/GenBank/DDBJ databases">
        <title>De-novo sequencing of pomegranate (Punica granatum L.) genome.</title>
        <authorList>
            <person name="Akparov Z."/>
            <person name="Amiraslanov A."/>
            <person name="Hajiyeva S."/>
            <person name="Abbasov M."/>
            <person name="Kaur K."/>
            <person name="Hamwieh A."/>
            <person name="Solovyev V."/>
            <person name="Salamov A."/>
            <person name="Braich B."/>
            <person name="Kosarev P."/>
            <person name="Mahmoud A."/>
            <person name="Hajiyev E."/>
            <person name="Babayeva S."/>
            <person name="Izzatullayeva V."/>
            <person name="Mammadov A."/>
            <person name="Mammadov A."/>
            <person name="Sharifova S."/>
            <person name="Ojaghi J."/>
            <person name="Eynullazada K."/>
            <person name="Bayramov B."/>
            <person name="Abdulazimova A."/>
            <person name="Shahmuradov I."/>
        </authorList>
    </citation>
    <scope>NUCLEOTIDE SEQUENCE [LARGE SCALE GENOMIC DNA]</scope>
    <source>
        <strain evidence="3">cv. AG2017</strain>
        <tissue evidence="2">Leaf</tissue>
    </source>
</reference>
<dbReference type="EMBL" id="PGOL01003834">
    <property type="protein sequence ID" value="PKI39298.1"/>
    <property type="molecule type" value="Genomic_DNA"/>
</dbReference>
<evidence type="ECO:0000313" key="2">
    <source>
        <dbReference type="EMBL" id="PKI39298.1"/>
    </source>
</evidence>
<proteinExistence type="predicted"/>
<evidence type="ECO:0000313" key="3">
    <source>
        <dbReference type="Proteomes" id="UP000233551"/>
    </source>
</evidence>
<dbReference type="PANTHER" id="PTHR33240:SF15">
    <property type="entry name" value="GAG-PRO-LIKE PROTEIN"/>
    <property type="match status" value="1"/>
</dbReference>
<dbReference type="AlphaFoldDB" id="A0A2I0I5N8"/>
<dbReference type="CDD" id="cd00303">
    <property type="entry name" value="retropepsin_like"/>
    <property type="match status" value="1"/>
</dbReference>
<comment type="caution">
    <text evidence="2">The sequence shown here is derived from an EMBL/GenBank/DDBJ whole genome shotgun (WGS) entry which is preliminary data.</text>
</comment>
<name>A0A2I0I5N8_PUNGR</name>
<keyword evidence="1" id="KW-0732">Signal</keyword>
<dbReference type="SUPFAM" id="SSF50630">
    <property type="entry name" value="Acid proteases"/>
    <property type="match status" value="1"/>
</dbReference>
<dbReference type="Gene3D" id="2.40.70.10">
    <property type="entry name" value="Acid Proteases"/>
    <property type="match status" value="1"/>
</dbReference>
<dbReference type="InterPro" id="IPR021109">
    <property type="entry name" value="Peptidase_aspartic_dom_sf"/>
</dbReference>
<feature type="chain" id="PRO_5014173508" description="Aspartic peptidase DDI1-type domain-containing protein" evidence="1">
    <location>
        <begin position="19"/>
        <end position="158"/>
    </location>
</feature>